<dbReference type="EMBL" id="JRHO01000014">
    <property type="protein sequence ID" value="KGK98335.1"/>
    <property type="molecule type" value="Genomic_DNA"/>
</dbReference>
<name>A0A099SZL0_METMT</name>
<dbReference type="Gene3D" id="3.40.50.150">
    <property type="entry name" value="Vaccinia Virus protein VP39"/>
    <property type="match status" value="1"/>
</dbReference>
<dbReference type="PANTHER" id="PTHR43667">
    <property type="entry name" value="CYCLOPROPANE-FATTY-ACYL-PHOSPHOLIPID SYNTHASE"/>
    <property type="match status" value="1"/>
</dbReference>
<evidence type="ECO:0000313" key="3">
    <source>
        <dbReference type="Proteomes" id="UP000029859"/>
    </source>
</evidence>
<sequence>MNRDMIDWNEVWKEQMLMQNQSQHAVDCAAIWDKKENAQLFLKMFQGKGEKLIENTLKDLPLTPESRVLDIGAGPGTLAIPLSEMVSHVTAVEPSPGMIGVLQDQITENDIGNIKCVHKRWEDVEIGSDLEGSYDVVIASYSLGMPDIKEAVRKMEAASSRYVYIYWFAGETSWDANFKALWPSLHGTNYYPAPKCDILYNVLYRMGIYPHINVIPFEHVHRFSSEEESVDHFKSYFNITEQHQDAILRDYLKDHLEEDDDGAVILRGLTTRVKMWWEKGCDSGE</sequence>
<dbReference type="Pfam" id="PF13649">
    <property type="entry name" value="Methyltransf_25"/>
    <property type="match status" value="1"/>
</dbReference>
<evidence type="ECO:0000313" key="2">
    <source>
        <dbReference type="EMBL" id="KGK98335.1"/>
    </source>
</evidence>
<dbReference type="InterPro" id="IPR029063">
    <property type="entry name" value="SAM-dependent_MTases_sf"/>
</dbReference>
<dbReference type="Proteomes" id="UP000029859">
    <property type="component" value="Unassembled WGS sequence"/>
</dbReference>
<organism evidence="2 3">
    <name type="scientific">Methanococcoides methylutens</name>
    <dbReference type="NCBI Taxonomy" id="2226"/>
    <lineage>
        <taxon>Archaea</taxon>
        <taxon>Methanobacteriati</taxon>
        <taxon>Methanobacteriota</taxon>
        <taxon>Stenosarchaea group</taxon>
        <taxon>Methanomicrobia</taxon>
        <taxon>Methanosarcinales</taxon>
        <taxon>Methanosarcinaceae</taxon>
        <taxon>Methanococcoides</taxon>
    </lineage>
</organism>
<dbReference type="CDD" id="cd02440">
    <property type="entry name" value="AdoMet_MTases"/>
    <property type="match status" value="1"/>
</dbReference>
<reference evidence="2 3" key="1">
    <citation type="submission" date="2014-09" db="EMBL/GenBank/DDBJ databases">
        <title>Draft genome sequence of an obligately methylotrophic methanogen, Methanococcoides methylutens, isolated from marine sediment.</title>
        <authorList>
            <person name="Guan Y."/>
            <person name="Ngugi D.K."/>
            <person name="Blom J."/>
            <person name="Ali S."/>
            <person name="Ferry J.G."/>
            <person name="Stingl U."/>
        </authorList>
    </citation>
    <scope>NUCLEOTIDE SEQUENCE [LARGE SCALE GENOMIC DNA]</scope>
    <source>
        <strain evidence="2 3">DSM 2657</strain>
    </source>
</reference>
<keyword evidence="2" id="KW-0808">Transferase</keyword>
<dbReference type="InterPro" id="IPR041698">
    <property type="entry name" value="Methyltransf_25"/>
</dbReference>
<feature type="domain" description="Methyltransferase" evidence="1">
    <location>
        <begin position="68"/>
        <end position="156"/>
    </location>
</feature>
<gene>
    <name evidence="2" type="ORF">LI82_11510</name>
</gene>
<dbReference type="AlphaFoldDB" id="A0A099SZL0"/>
<dbReference type="PANTHER" id="PTHR43667:SF2">
    <property type="entry name" value="FATTY ACID C-METHYL TRANSFERASE"/>
    <property type="match status" value="1"/>
</dbReference>
<evidence type="ECO:0000259" key="1">
    <source>
        <dbReference type="Pfam" id="PF13649"/>
    </source>
</evidence>
<keyword evidence="3" id="KW-1185">Reference proteome</keyword>
<accession>A0A099SZL0</accession>
<dbReference type="GO" id="GO:0016740">
    <property type="term" value="F:transferase activity"/>
    <property type="evidence" value="ECO:0007669"/>
    <property type="project" value="UniProtKB-KW"/>
</dbReference>
<proteinExistence type="predicted"/>
<dbReference type="InterPro" id="IPR050723">
    <property type="entry name" value="CFA/CMAS"/>
</dbReference>
<dbReference type="SUPFAM" id="SSF53335">
    <property type="entry name" value="S-adenosyl-L-methionine-dependent methyltransferases"/>
    <property type="match status" value="1"/>
</dbReference>
<comment type="caution">
    <text evidence="2">The sequence shown here is derived from an EMBL/GenBank/DDBJ whole genome shotgun (WGS) entry which is preliminary data.</text>
</comment>
<protein>
    <submittedName>
        <fullName evidence="2">SAM-dependent methlyltransferase</fullName>
    </submittedName>
</protein>
<dbReference type="OrthoDB" id="57427at2157"/>